<sequence length="1194" mass="133428">MSRKNRKRKLGAEDRAVFEWEQDRILSEDLRDEMESMWEIPQIYHFLQLTKDAFNITHLSMYEVERMLLMPKASRQLAHIMTCLFSSPTLIKNKSQKIPPMPYKFWTNIMMYKLKCWFKVYHSKHRDAVKVLDTLGIEPEFWTIFPNAEDIEGKEFQDFSFKQRVWLLKTACDTAWHSRKTIQDEVTKQPWESQFETVLGIDRYGARYVYFPQFLHNDLRIYKHCIDNKVLSTVHAPIEKTKPKLDIVVKEESKACATPASRGLLSKKKRRKSRWSNGALPQKKRDKRRVDLDQLMVESNSNSVDSYFRSSRSSSKASEISNGSFAKSSSGYETNASVDANEGKCRISQSEEKNELEGTGVLEKEEVSESGYKSEEEPAAGGQLEKLSLSKTEDSPESRSNSLGMDDLSKSSKTDDEKLEEMSSLSVSKTVEKCPDSSETTKDVNSSKSDDEKLFESKIEEPITDGESKDLDNEKKDNASLNSENDSDSGARRSARIKHISEIKLEVEDAENMVDVCDSEELSSQDMRDSLCRVSSPEDNYLNGEFNEDEWKVDDFNTMLNDLSASNFQLVADSLESLKDLTEYIATDKTVPGLEIRREDYVRPTCELKLLQRMQKLCNSLENVKDILKESMKKARAKLQREWISFEHGSAEEDQDARDEESGANRWLIGPQGLPGTSACSISLSSASLSGAVHCSYGQQGDSEHQQGADSVETTTSSSGIALLGQQQIDPFEGHGSSSTGTTDTEGYKRGCGDQEGQETSGKVKRETTEEGEDVEKGPREENQRPKRVLRARGVSSYTEQLFSDDSGPENELEGWADIEAIYASPSKPDGTSSPNTLAKSQDSCNESSQEDSDQDWILPSSRKRKHKRPSASRRLKSFQHKIQNIKVDENGELLQPSPSKSSKSPGSGGSLANAVKRPPPDLIPKFPQISETKSAANVAGKTSKATASAEEEPVKLESQDAGMHSVLDIKDEGPVYDSTTISQTNIVNNTNCVQQNYVVVTTGHAPVGNYYVMQQNPPSSAVIQPNQYIQQTAFVPQMIAQPQIPQMSTTGYLVQSNQQNYVVQSPAGTGLVATQTRQAFIAPTNASMMYQSQQPVLQYVAAPMQQQQHQQHMVPQPRIINTMTLTPPRQIGYVPRAQIGGNRMPIPAGQPNFPHPNGAVIRSAPIASTVLRPGQRVASTRPPPPRRQVCTPR</sequence>
<evidence type="ECO:0000313" key="2">
    <source>
        <dbReference type="Proteomes" id="UP001239111"/>
    </source>
</evidence>
<organism evidence="1 2">
    <name type="scientific">Eretmocerus hayati</name>
    <dbReference type="NCBI Taxonomy" id="131215"/>
    <lineage>
        <taxon>Eukaryota</taxon>
        <taxon>Metazoa</taxon>
        <taxon>Ecdysozoa</taxon>
        <taxon>Arthropoda</taxon>
        <taxon>Hexapoda</taxon>
        <taxon>Insecta</taxon>
        <taxon>Pterygota</taxon>
        <taxon>Neoptera</taxon>
        <taxon>Endopterygota</taxon>
        <taxon>Hymenoptera</taxon>
        <taxon>Apocrita</taxon>
        <taxon>Proctotrupomorpha</taxon>
        <taxon>Chalcidoidea</taxon>
        <taxon>Aphelinidae</taxon>
        <taxon>Aphelininae</taxon>
        <taxon>Eretmocerus</taxon>
    </lineage>
</organism>
<gene>
    <name evidence="1" type="ORF">QAD02_022681</name>
</gene>
<keyword evidence="2" id="KW-1185">Reference proteome</keyword>
<dbReference type="EMBL" id="CM056741">
    <property type="protein sequence ID" value="KAJ8686887.1"/>
    <property type="molecule type" value="Genomic_DNA"/>
</dbReference>
<dbReference type="Proteomes" id="UP001239111">
    <property type="component" value="Chromosome 1"/>
</dbReference>
<protein>
    <submittedName>
        <fullName evidence="1">Uncharacterized protein</fullName>
    </submittedName>
</protein>
<reference evidence="1" key="1">
    <citation type="submission" date="2023-04" db="EMBL/GenBank/DDBJ databases">
        <title>A chromosome-level genome assembly of the parasitoid wasp Eretmocerus hayati.</title>
        <authorList>
            <person name="Zhong Y."/>
            <person name="Liu S."/>
            <person name="Liu Y."/>
        </authorList>
    </citation>
    <scope>NUCLEOTIDE SEQUENCE</scope>
    <source>
        <strain evidence="1">ZJU_SS_LIU_2023</strain>
    </source>
</reference>
<name>A0ACC2PTX6_9HYME</name>
<evidence type="ECO:0000313" key="1">
    <source>
        <dbReference type="EMBL" id="KAJ8686887.1"/>
    </source>
</evidence>
<proteinExistence type="predicted"/>
<comment type="caution">
    <text evidence="1">The sequence shown here is derived from an EMBL/GenBank/DDBJ whole genome shotgun (WGS) entry which is preliminary data.</text>
</comment>
<accession>A0ACC2PTX6</accession>